<protein>
    <recommendedName>
        <fullName evidence="2">MucBP domain-containing protein</fullName>
    </recommendedName>
</protein>
<dbReference type="Pfam" id="PF06458">
    <property type="entry name" value="MucBP"/>
    <property type="match status" value="1"/>
</dbReference>
<proteinExistence type="predicted"/>
<evidence type="ECO:0000313" key="4">
    <source>
        <dbReference type="Proteomes" id="UP000051739"/>
    </source>
</evidence>
<evidence type="ECO:0000313" key="3">
    <source>
        <dbReference type="EMBL" id="KRM03485.1"/>
    </source>
</evidence>
<dbReference type="Proteomes" id="UP000051739">
    <property type="component" value="Unassembled WGS sequence"/>
</dbReference>
<evidence type="ECO:0000259" key="2">
    <source>
        <dbReference type="Pfam" id="PF06458"/>
    </source>
</evidence>
<dbReference type="RefSeq" id="WP_056936679.1">
    <property type="nucleotide sequence ID" value="NZ_AZFN01000002.1"/>
</dbReference>
<gene>
    <name evidence="3" type="ORF">FC60_GL000807</name>
</gene>
<reference evidence="3 4" key="1">
    <citation type="journal article" date="2015" name="Genome Announc.">
        <title>Expanding the biotechnology potential of lactobacilli through comparative genomics of 213 strains and associated genera.</title>
        <authorList>
            <person name="Sun Z."/>
            <person name="Harris H.M."/>
            <person name="McCann A."/>
            <person name="Guo C."/>
            <person name="Argimon S."/>
            <person name="Zhang W."/>
            <person name="Yang X."/>
            <person name="Jeffery I.B."/>
            <person name="Cooney J.C."/>
            <person name="Kagawa T.F."/>
            <person name="Liu W."/>
            <person name="Song Y."/>
            <person name="Salvetti E."/>
            <person name="Wrobel A."/>
            <person name="Rasinkangas P."/>
            <person name="Parkhill J."/>
            <person name="Rea M.C."/>
            <person name="O'Sullivan O."/>
            <person name="Ritari J."/>
            <person name="Douillard F.P."/>
            <person name="Paul Ross R."/>
            <person name="Yang R."/>
            <person name="Briner A.E."/>
            <person name="Felis G.E."/>
            <person name="de Vos W.M."/>
            <person name="Barrangou R."/>
            <person name="Klaenhammer T.R."/>
            <person name="Caufield P.W."/>
            <person name="Cui Y."/>
            <person name="Zhang H."/>
            <person name="O'Toole P.W."/>
        </authorList>
    </citation>
    <scope>NUCLEOTIDE SEQUENCE [LARGE SCALE GENOMIC DNA]</scope>
    <source>
        <strain evidence="3 4">DSM 16045</strain>
    </source>
</reference>
<feature type="domain" description="MucBP" evidence="2">
    <location>
        <begin position="10"/>
        <end position="73"/>
    </location>
</feature>
<dbReference type="AlphaFoldDB" id="A0A0R1VDB4"/>
<sequence>MTDKLRTGNPIWVYYRNQDEAYNIQPPKLLQGYYGESYHIEIPRFPRHQFISASDNLEGQFDDQARQIYLYYRNANWQSNEVASKYLIASKPIQLYDRPQGLPIDNQLPNDIIFECFRKVITTDRHHWYQVTAERWLEFDPESMQLLDDNPYTDHVEPTTETDFDDQMQILSLNRASAHVDFIPNQQVPCYDYVYGKELYQLAHGTEITLLRQLTDTNGVNWYETSKHKYINALYVTINS</sequence>
<accession>A0A0R1VDB4</accession>
<comment type="caution">
    <text evidence="3">The sequence shown here is derived from an EMBL/GenBank/DDBJ whole genome shotgun (WGS) entry which is preliminary data.</text>
</comment>
<dbReference type="PATRIC" id="fig|1423749.3.peg.811"/>
<organism evidence="3 4">
    <name type="scientific">Limosilactobacillus gastricus DSM 16045</name>
    <dbReference type="NCBI Taxonomy" id="1423749"/>
    <lineage>
        <taxon>Bacteria</taxon>
        <taxon>Bacillati</taxon>
        <taxon>Bacillota</taxon>
        <taxon>Bacilli</taxon>
        <taxon>Lactobacillales</taxon>
        <taxon>Lactobacillaceae</taxon>
        <taxon>Limosilactobacillus</taxon>
    </lineage>
</organism>
<dbReference type="InterPro" id="IPR009459">
    <property type="entry name" value="MucBP_dom"/>
</dbReference>
<dbReference type="EMBL" id="AZFN01000002">
    <property type="protein sequence ID" value="KRM03485.1"/>
    <property type="molecule type" value="Genomic_DNA"/>
</dbReference>
<evidence type="ECO:0000256" key="1">
    <source>
        <dbReference type="ARBA" id="ARBA00022737"/>
    </source>
</evidence>
<name>A0A0R1VDB4_9LACO</name>
<keyword evidence="4" id="KW-1185">Reference proteome</keyword>
<dbReference type="Gene3D" id="3.10.20.320">
    <property type="entry name" value="Putative peptidoglycan bound protein (lpxtg motif)"/>
    <property type="match status" value="1"/>
</dbReference>
<keyword evidence="1" id="KW-0677">Repeat</keyword>